<protein>
    <recommendedName>
        <fullName evidence="1">DUF1559 domain-containing protein</fullName>
    </recommendedName>
</protein>
<dbReference type="Pfam" id="PF07596">
    <property type="entry name" value="SBP_bac_10"/>
    <property type="match status" value="1"/>
</dbReference>
<dbReference type="KEGG" id="mff:MFFC18_03270"/>
<evidence type="ECO:0000259" key="1">
    <source>
        <dbReference type="Pfam" id="PF07596"/>
    </source>
</evidence>
<sequence length="198" mass="22236">MLSACIVSRDSWQIRKKVHRYFPPPADSRGLDGATGLSWRVHILPFLGKSELFQQFKMDEPWDSPANKKLLPKMPDIYNRFSSQLMMPADAPKGMTTMVAPNSDRTILGAPGRVGFGNIIDGSSNTVLLVVVKEPLAVPWTAPQDYKFDPDKPAAGLQFENGKTPVVLCDAFTCFADRENQWLYLFEMNDEEVVQIKN</sequence>
<dbReference type="Proteomes" id="UP000322214">
    <property type="component" value="Chromosome"/>
</dbReference>
<dbReference type="STRING" id="980251.GCA_001642875_02489"/>
<dbReference type="OrthoDB" id="285651at2"/>
<proteinExistence type="predicted"/>
<evidence type="ECO:0000313" key="2">
    <source>
        <dbReference type="EMBL" id="QEG20479.1"/>
    </source>
</evidence>
<name>A0A5B9P4R6_9BACT</name>
<gene>
    <name evidence="2" type="ORF">MFFC18_03270</name>
</gene>
<reference evidence="2 3" key="1">
    <citation type="submission" date="2019-08" db="EMBL/GenBank/DDBJ databases">
        <title>Deep-cultivation of Planctomycetes and their phenomic and genomic characterization uncovers novel biology.</title>
        <authorList>
            <person name="Wiegand S."/>
            <person name="Jogler M."/>
            <person name="Boedeker C."/>
            <person name="Pinto D."/>
            <person name="Vollmers J."/>
            <person name="Rivas-Marin E."/>
            <person name="Kohn T."/>
            <person name="Peeters S.H."/>
            <person name="Heuer A."/>
            <person name="Rast P."/>
            <person name="Oberbeckmann S."/>
            <person name="Bunk B."/>
            <person name="Jeske O."/>
            <person name="Meyerdierks A."/>
            <person name="Storesund J.E."/>
            <person name="Kallscheuer N."/>
            <person name="Luecker S."/>
            <person name="Lage O.M."/>
            <person name="Pohl T."/>
            <person name="Merkel B.J."/>
            <person name="Hornburger P."/>
            <person name="Mueller R.-W."/>
            <person name="Bruemmer F."/>
            <person name="Labrenz M."/>
            <person name="Spormann A.M."/>
            <person name="Op den Camp H."/>
            <person name="Overmann J."/>
            <person name="Amann R."/>
            <person name="Jetten M.S.M."/>
            <person name="Mascher T."/>
            <person name="Medema M.H."/>
            <person name="Devos D.P."/>
            <person name="Kaster A.-K."/>
            <person name="Ovreas L."/>
            <person name="Rohde M."/>
            <person name="Galperin M.Y."/>
            <person name="Jogler C."/>
        </authorList>
    </citation>
    <scope>NUCLEOTIDE SEQUENCE [LARGE SCALE GENOMIC DNA]</scope>
    <source>
        <strain evidence="2 3">FC18</strain>
    </source>
</reference>
<dbReference type="RefSeq" id="WP_087149665.1">
    <property type="nucleotide sequence ID" value="NZ_CP042912.1"/>
</dbReference>
<accession>A0A5B9P4R6</accession>
<dbReference type="InterPro" id="IPR011453">
    <property type="entry name" value="DUF1559"/>
</dbReference>
<organism evidence="2 3">
    <name type="scientific">Mariniblastus fucicola</name>
    <dbReference type="NCBI Taxonomy" id="980251"/>
    <lineage>
        <taxon>Bacteria</taxon>
        <taxon>Pseudomonadati</taxon>
        <taxon>Planctomycetota</taxon>
        <taxon>Planctomycetia</taxon>
        <taxon>Pirellulales</taxon>
        <taxon>Pirellulaceae</taxon>
        <taxon>Mariniblastus</taxon>
    </lineage>
</organism>
<evidence type="ECO:0000313" key="3">
    <source>
        <dbReference type="Proteomes" id="UP000322214"/>
    </source>
</evidence>
<dbReference type="EMBL" id="CP042912">
    <property type="protein sequence ID" value="QEG20479.1"/>
    <property type="molecule type" value="Genomic_DNA"/>
</dbReference>
<feature type="domain" description="DUF1559" evidence="1">
    <location>
        <begin position="18"/>
        <end position="153"/>
    </location>
</feature>
<keyword evidence="3" id="KW-1185">Reference proteome</keyword>
<dbReference type="AlphaFoldDB" id="A0A5B9P4R6"/>